<evidence type="ECO:0000259" key="7">
    <source>
        <dbReference type="Pfam" id="PF02770"/>
    </source>
</evidence>
<sequence>MNFLPGEDAEELRAVVRDFLDKHSDETSVRRCMETEIGFDPAVWRRAADQLGLQGLAIPERFDGSGATAVELGVVFEEMGAALFGGPFLSSVGMAASALLALDDDAAAARWLPGIAGGTTIATLAWSGPGPADSALAAAKHAGQWEVSGTAAIVVDGLAADVLFVAARSAAGPCLLAVGGDADGVRRKTLSTMDTTRKLAEVTFDHARADLLGVDGGAADALQRSADLAALYLAAEQLGGATRALDLAVRHAATRVQFGRAIGSFQAIKHRCADMLVDVESARSVVHHGLWTAVHDVANLSVAASLARSVCSDAYTRVAAHNIQIHGGIGFTWEHPAHLYLKRAKSSQLLFGSPSSHRARLAELLDMAGESELPAAEGIFNETEPGDPSPEVDAVEEAVADFLRRHPVSDPADGESDRALREARFDDGLAVVSFAPGYGGRGLDSSLQSVVDRRFAAAGCPDHQARNVIGLGMALPTIHAHGTEEQKRRYLRPCFSGEEIWCQLFSEPGAGSDLAGLATRAVSAGDEFVVNGQKIWTSLGHVARFGLLLARTDPDVPKHKGLTYFILDMHTPGVEVRALRQLTGEAEFNEVFLTDVRIPAANVLGEVGGGWRVAITTLASERIAIGARTTPRGHGTIARAVATYRAAATAGRVTAVATERLMLLWTQAEAARLTNVRAAQAGREAGPEGSIAKLQMAELNKAIFEFGVDISGTAGLLIDGYAETAPTASSAYGGDDVRKAYLRSLANSIEGGTSEILRNILGERVLGLPGEPRVDTGIPWRATRRS</sequence>
<feature type="domain" description="Acyl-CoA dehydrogenase/oxidase N-terminal" evidence="8">
    <location>
        <begin position="390"/>
        <end position="498"/>
    </location>
</feature>
<dbReference type="STRING" id="153971.AWC19_15500"/>
<dbReference type="Pfam" id="PF02770">
    <property type="entry name" value="Acyl-CoA_dh_M"/>
    <property type="match status" value="1"/>
</dbReference>
<dbReference type="Gene3D" id="1.20.140.10">
    <property type="entry name" value="Butyryl-CoA Dehydrogenase, subunit A, domain 3"/>
    <property type="match status" value="2"/>
</dbReference>
<evidence type="ECO:0000256" key="1">
    <source>
        <dbReference type="ARBA" id="ARBA00001974"/>
    </source>
</evidence>
<dbReference type="InterPro" id="IPR006091">
    <property type="entry name" value="Acyl-CoA_Oxase/DH_mid-dom"/>
</dbReference>
<dbReference type="InterPro" id="IPR009100">
    <property type="entry name" value="AcylCoA_DH/oxidase_NM_dom_sf"/>
</dbReference>
<dbReference type="CDD" id="cd00567">
    <property type="entry name" value="ACAD"/>
    <property type="match status" value="1"/>
</dbReference>
<dbReference type="Gene3D" id="1.10.540.10">
    <property type="entry name" value="Acyl-CoA dehydrogenase/oxidase, N-terminal domain"/>
    <property type="match status" value="2"/>
</dbReference>
<dbReference type="PANTHER" id="PTHR43292">
    <property type="entry name" value="ACYL-COA DEHYDROGENASE"/>
    <property type="match status" value="1"/>
</dbReference>
<dbReference type="RefSeq" id="WP_085079877.1">
    <property type="nucleotide sequence ID" value="NZ_LQPJ01000124.1"/>
</dbReference>
<protein>
    <submittedName>
        <fullName evidence="9">Acyl-CoA dehydrogenase</fullName>
    </submittedName>
</protein>
<feature type="domain" description="Acyl-CoA dehydrogenase/oxidase C-terminal" evidence="6">
    <location>
        <begin position="608"/>
        <end position="766"/>
    </location>
</feature>
<keyword evidence="10" id="KW-1185">Reference proteome</keyword>
<dbReference type="AlphaFoldDB" id="A0A1X1ZB28"/>
<accession>A0A1X1ZB28</accession>
<comment type="cofactor">
    <cofactor evidence="1">
        <name>FAD</name>
        <dbReference type="ChEBI" id="CHEBI:57692"/>
    </cofactor>
</comment>
<evidence type="ECO:0000313" key="9">
    <source>
        <dbReference type="EMBL" id="ORW20495.1"/>
    </source>
</evidence>
<dbReference type="InterPro" id="IPR036250">
    <property type="entry name" value="AcylCo_DH-like_C"/>
</dbReference>
<organism evidence="9 10">
    <name type="scientific">Mycobacterium palustre</name>
    <dbReference type="NCBI Taxonomy" id="153971"/>
    <lineage>
        <taxon>Bacteria</taxon>
        <taxon>Bacillati</taxon>
        <taxon>Actinomycetota</taxon>
        <taxon>Actinomycetes</taxon>
        <taxon>Mycobacteriales</taxon>
        <taxon>Mycobacteriaceae</taxon>
        <taxon>Mycobacterium</taxon>
        <taxon>Mycobacterium simiae complex</taxon>
    </lineage>
</organism>
<dbReference type="Pfam" id="PF00441">
    <property type="entry name" value="Acyl-CoA_dh_1"/>
    <property type="match status" value="2"/>
</dbReference>
<comment type="caution">
    <text evidence="9">The sequence shown here is derived from an EMBL/GenBank/DDBJ whole genome shotgun (WGS) entry which is preliminary data.</text>
</comment>
<comment type="similarity">
    <text evidence="2">Belongs to the acyl-CoA dehydrogenase family.</text>
</comment>
<feature type="domain" description="Acyl-CoA dehydrogenase/oxidase C-terminal" evidence="6">
    <location>
        <begin position="226"/>
        <end position="363"/>
    </location>
</feature>
<evidence type="ECO:0000256" key="5">
    <source>
        <dbReference type="ARBA" id="ARBA00023002"/>
    </source>
</evidence>
<dbReference type="InterPro" id="IPR037069">
    <property type="entry name" value="AcylCoA_DH/ox_N_sf"/>
</dbReference>
<dbReference type="SUPFAM" id="SSF47203">
    <property type="entry name" value="Acyl-CoA dehydrogenase C-terminal domain-like"/>
    <property type="match status" value="2"/>
</dbReference>
<evidence type="ECO:0000259" key="8">
    <source>
        <dbReference type="Pfam" id="PF02771"/>
    </source>
</evidence>
<evidence type="ECO:0000256" key="4">
    <source>
        <dbReference type="ARBA" id="ARBA00022827"/>
    </source>
</evidence>
<dbReference type="GO" id="GO:0050660">
    <property type="term" value="F:flavin adenine dinucleotide binding"/>
    <property type="evidence" value="ECO:0007669"/>
    <property type="project" value="InterPro"/>
</dbReference>
<keyword evidence="5" id="KW-0560">Oxidoreductase</keyword>
<dbReference type="FunFam" id="2.40.110.10:FF:000011">
    <property type="entry name" value="Acyl-CoA dehydrogenase FadE34"/>
    <property type="match status" value="1"/>
</dbReference>
<keyword evidence="3" id="KW-0285">Flavoprotein</keyword>
<dbReference type="Proteomes" id="UP000193529">
    <property type="component" value="Unassembled WGS sequence"/>
</dbReference>
<name>A0A1X1ZB28_9MYCO</name>
<proteinExistence type="inferred from homology"/>
<keyword evidence="4" id="KW-0274">FAD</keyword>
<dbReference type="SUPFAM" id="SSF56645">
    <property type="entry name" value="Acyl-CoA dehydrogenase NM domain-like"/>
    <property type="match status" value="2"/>
</dbReference>
<reference evidence="9 10" key="1">
    <citation type="submission" date="2016-01" db="EMBL/GenBank/DDBJ databases">
        <title>The new phylogeny of the genus Mycobacterium.</title>
        <authorList>
            <person name="Tarcisio F."/>
            <person name="Conor M."/>
            <person name="Antonella G."/>
            <person name="Elisabetta G."/>
            <person name="Giulia F.S."/>
            <person name="Sara T."/>
            <person name="Anna F."/>
            <person name="Clotilde B."/>
            <person name="Roberto B."/>
            <person name="Veronica D.S."/>
            <person name="Fabio R."/>
            <person name="Monica P."/>
            <person name="Olivier J."/>
            <person name="Enrico T."/>
            <person name="Nicola S."/>
        </authorList>
    </citation>
    <scope>NUCLEOTIDE SEQUENCE [LARGE SCALE GENOMIC DNA]</scope>
    <source>
        <strain evidence="9 10">DSM 44572</strain>
    </source>
</reference>
<dbReference type="InterPro" id="IPR013786">
    <property type="entry name" value="AcylCoA_DH/ox_N"/>
</dbReference>
<gene>
    <name evidence="9" type="ORF">AWC19_15500</name>
</gene>
<feature type="domain" description="Acyl-CoA oxidase/dehydrogenase middle" evidence="7">
    <location>
        <begin position="502"/>
        <end position="596"/>
    </location>
</feature>
<dbReference type="InterPro" id="IPR052161">
    <property type="entry name" value="Mycobact_Acyl-CoA_DH"/>
</dbReference>
<dbReference type="InterPro" id="IPR046373">
    <property type="entry name" value="Acyl-CoA_Oxase/DH_mid-dom_sf"/>
</dbReference>
<dbReference type="OrthoDB" id="9770681at2"/>
<dbReference type="Gene3D" id="2.40.110.10">
    <property type="entry name" value="Butyryl-CoA Dehydrogenase, subunit A, domain 2"/>
    <property type="match status" value="2"/>
</dbReference>
<evidence type="ECO:0000256" key="3">
    <source>
        <dbReference type="ARBA" id="ARBA00022630"/>
    </source>
</evidence>
<evidence type="ECO:0000259" key="6">
    <source>
        <dbReference type="Pfam" id="PF00441"/>
    </source>
</evidence>
<dbReference type="InterPro" id="IPR009075">
    <property type="entry name" value="AcylCo_DH/oxidase_C"/>
</dbReference>
<dbReference type="EMBL" id="LQPJ01000124">
    <property type="protein sequence ID" value="ORW20495.1"/>
    <property type="molecule type" value="Genomic_DNA"/>
</dbReference>
<dbReference type="GO" id="GO:0005886">
    <property type="term" value="C:plasma membrane"/>
    <property type="evidence" value="ECO:0007669"/>
    <property type="project" value="TreeGrafter"/>
</dbReference>
<dbReference type="GO" id="GO:0016627">
    <property type="term" value="F:oxidoreductase activity, acting on the CH-CH group of donors"/>
    <property type="evidence" value="ECO:0007669"/>
    <property type="project" value="InterPro"/>
</dbReference>
<dbReference type="Pfam" id="PF02771">
    <property type="entry name" value="Acyl-CoA_dh_N"/>
    <property type="match status" value="2"/>
</dbReference>
<evidence type="ECO:0000256" key="2">
    <source>
        <dbReference type="ARBA" id="ARBA00009347"/>
    </source>
</evidence>
<dbReference type="PANTHER" id="PTHR43292:SF4">
    <property type="entry name" value="ACYL-COA DEHYDROGENASE FADE34"/>
    <property type="match status" value="1"/>
</dbReference>
<feature type="domain" description="Acyl-CoA dehydrogenase/oxidase N-terminal" evidence="8">
    <location>
        <begin position="7"/>
        <end position="118"/>
    </location>
</feature>
<evidence type="ECO:0000313" key="10">
    <source>
        <dbReference type="Proteomes" id="UP000193529"/>
    </source>
</evidence>